<proteinExistence type="predicted"/>
<comment type="caution">
    <text evidence="1">The sequence shown here is derived from an EMBL/GenBank/DDBJ whole genome shotgun (WGS) entry which is preliminary data.</text>
</comment>
<dbReference type="Proteomes" id="UP000499080">
    <property type="component" value="Unassembled WGS sequence"/>
</dbReference>
<accession>A0A4Y2C1W6</accession>
<reference evidence="1 2" key="1">
    <citation type="journal article" date="2019" name="Sci. Rep.">
        <title>Orb-weaving spider Araneus ventricosus genome elucidates the spidroin gene catalogue.</title>
        <authorList>
            <person name="Kono N."/>
            <person name="Nakamura H."/>
            <person name="Ohtoshi R."/>
            <person name="Moran D.A.P."/>
            <person name="Shinohara A."/>
            <person name="Yoshida Y."/>
            <person name="Fujiwara M."/>
            <person name="Mori M."/>
            <person name="Tomita M."/>
            <person name="Arakawa K."/>
        </authorList>
    </citation>
    <scope>NUCLEOTIDE SEQUENCE [LARGE SCALE GENOMIC DNA]</scope>
</reference>
<organism evidence="1 2">
    <name type="scientific">Araneus ventricosus</name>
    <name type="common">Orbweaver spider</name>
    <name type="synonym">Epeira ventricosa</name>
    <dbReference type="NCBI Taxonomy" id="182803"/>
    <lineage>
        <taxon>Eukaryota</taxon>
        <taxon>Metazoa</taxon>
        <taxon>Ecdysozoa</taxon>
        <taxon>Arthropoda</taxon>
        <taxon>Chelicerata</taxon>
        <taxon>Arachnida</taxon>
        <taxon>Araneae</taxon>
        <taxon>Araneomorphae</taxon>
        <taxon>Entelegynae</taxon>
        <taxon>Araneoidea</taxon>
        <taxon>Araneidae</taxon>
        <taxon>Araneus</taxon>
    </lineage>
</organism>
<gene>
    <name evidence="1" type="ORF">AVEN_248690_1</name>
</gene>
<sequence>MMRTTPELATPSPNFRVTPAAGRLIHVGFNVQPASQIRRTWKCVGRAGGSERKKYNGLRSSSTTGALFDLLVKATGFALPGFISSQRVVRLLKNVD</sequence>
<evidence type="ECO:0000313" key="1">
    <source>
        <dbReference type="EMBL" id="GBL97757.1"/>
    </source>
</evidence>
<dbReference type="EMBL" id="BGPR01000132">
    <property type="protein sequence ID" value="GBL97757.1"/>
    <property type="molecule type" value="Genomic_DNA"/>
</dbReference>
<dbReference type="AlphaFoldDB" id="A0A4Y2C1W6"/>
<evidence type="ECO:0000313" key="2">
    <source>
        <dbReference type="Proteomes" id="UP000499080"/>
    </source>
</evidence>
<name>A0A4Y2C1W6_ARAVE</name>
<protein>
    <submittedName>
        <fullName evidence="1">Uncharacterized protein</fullName>
    </submittedName>
</protein>
<keyword evidence="2" id="KW-1185">Reference proteome</keyword>